<dbReference type="EMBL" id="CP024955">
    <property type="protein sequence ID" value="ATY84196.1"/>
    <property type="molecule type" value="Genomic_DNA"/>
</dbReference>
<dbReference type="InterPro" id="IPR014852">
    <property type="entry name" value="YwhD"/>
</dbReference>
<evidence type="ECO:0000313" key="1">
    <source>
        <dbReference type="EMBL" id="ATY84196.1"/>
    </source>
</evidence>
<evidence type="ECO:0000313" key="2">
    <source>
        <dbReference type="Proteomes" id="UP000231932"/>
    </source>
</evidence>
<dbReference type="Proteomes" id="UP000231932">
    <property type="component" value="Chromosome"/>
</dbReference>
<sequence>MEELELTGQPRHKTPDELSGLTAVIIDGENVYVDKGALHAKSRVERGISFSDDPARRGQGRRVAVAWVSLGRNEEHQPCIHGLGACEMWVNEGDQTGYKRLAEHVNQMDQAVKGRVNVDVLGSEERRRLADFFAENHRDVWEASPASLRDALLR</sequence>
<organism evidence="1 2">
    <name type="scientific">Kyrpidia spormannii</name>
    <dbReference type="NCBI Taxonomy" id="2055160"/>
    <lineage>
        <taxon>Bacteria</taxon>
        <taxon>Bacillati</taxon>
        <taxon>Bacillota</taxon>
        <taxon>Bacilli</taxon>
        <taxon>Bacillales</taxon>
        <taxon>Alicyclobacillaceae</taxon>
        <taxon>Kyrpidia</taxon>
    </lineage>
</organism>
<proteinExistence type="predicted"/>
<dbReference type="Pfam" id="PF08741">
    <property type="entry name" value="YwhD"/>
    <property type="match status" value="1"/>
</dbReference>
<protein>
    <submittedName>
        <fullName evidence="1">Uncharacterized protein</fullName>
    </submittedName>
</protein>
<dbReference type="OrthoDB" id="2374547at2"/>
<dbReference type="RefSeq" id="WP_100667024.1">
    <property type="nucleotide sequence ID" value="NZ_CP024955.1"/>
</dbReference>
<name>A0A2K8N459_9BACL</name>
<dbReference type="AlphaFoldDB" id="A0A2K8N459"/>
<gene>
    <name evidence="1" type="ORF">CVV65_03885</name>
</gene>
<dbReference type="KEGG" id="kyr:CVV65_03885"/>
<accession>A0A2K8N459</accession>
<keyword evidence="2" id="KW-1185">Reference proteome</keyword>
<reference evidence="2" key="1">
    <citation type="submission" date="2017-11" db="EMBL/GenBank/DDBJ databases">
        <title>Complete Genome Sequence of Kyrpidia sp. Strain EA-1, a thermophilic, hydrogen-oxidizing Bacterium, isolated from the Azores.</title>
        <authorList>
            <person name="Reiner J.E."/>
            <person name="Lapp C.J."/>
            <person name="Bunk B."/>
            <person name="Gescher J."/>
        </authorList>
    </citation>
    <scope>NUCLEOTIDE SEQUENCE [LARGE SCALE GENOMIC DNA]</scope>
    <source>
        <strain evidence="2">EA-1</strain>
    </source>
</reference>